<keyword evidence="2" id="KW-1003">Cell membrane</keyword>
<keyword evidence="4" id="KW-0547">Nucleotide-binding</keyword>
<evidence type="ECO:0000256" key="6">
    <source>
        <dbReference type="ARBA" id="ARBA00023118"/>
    </source>
</evidence>
<keyword evidence="5 8" id="KW-1133">Transmembrane helix</keyword>
<keyword evidence="6" id="KW-0051">Antiviral defense</keyword>
<keyword evidence="11" id="KW-1185">Reference proteome</keyword>
<evidence type="ECO:0000256" key="7">
    <source>
        <dbReference type="ARBA" id="ARBA00023136"/>
    </source>
</evidence>
<comment type="caution">
    <text evidence="10">The sequence shown here is derived from an EMBL/GenBank/DDBJ whole genome shotgun (WGS) entry which is preliminary data.</text>
</comment>
<reference evidence="10 11" key="1">
    <citation type="submission" date="2024-10" db="EMBL/GenBank/DDBJ databases">
        <title>The Natural Products Discovery Center: Release of the First 8490 Sequenced Strains for Exploring Actinobacteria Biosynthetic Diversity.</title>
        <authorList>
            <person name="Kalkreuter E."/>
            <person name="Kautsar S.A."/>
            <person name="Yang D."/>
            <person name="Bader C.D."/>
            <person name="Teijaro C.N."/>
            <person name="Fluegel L."/>
            <person name="Davis C.M."/>
            <person name="Simpson J.R."/>
            <person name="Lauterbach L."/>
            <person name="Steele A.D."/>
            <person name="Gui C."/>
            <person name="Meng S."/>
            <person name="Li G."/>
            <person name="Viehrig K."/>
            <person name="Ye F."/>
            <person name="Su P."/>
            <person name="Kiefer A.F."/>
            <person name="Nichols A."/>
            <person name="Cepeda A.J."/>
            <person name="Yan W."/>
            <person name="Fan B."/>
            <person name="Jiang Y."/>
            <person name="Adhikari A."/>
            <person name="Zheng C.-J."/>
            <person name="Schuster L."/>
            <person name="Cowan T.M."/>
            <person name="Smanski M.J."/>
            <person name="Chevrette M.G."/>
            <person name="De Carvalho L.P.S."/>
            <person name="Shen B."/>
        </authorList>
    </citation>
    <scope>NUCLEOTIDE SEQUENCE [LARGE SCALE GENOMIC DNA]</scope>
    <source>
        <strain evidence="10 11">NPDC020979</strain>
    </source>
</reference>
<evidence type="ECO:0000313" key="11">
    <source>
        <dbReference type="Proteomes" id="UP001611162"/>
    </source>
</evidence>
<dbReference type="InterPro" id="IPR043760">
    <property type="entry name" value="PycTM_dom"/>
</dbReference>
<gene>
    <name evidence="10" type="ORF">ACH4TF_18675</name>
</gene>
<evidence type="ECO:0000256" key="3">
    <source>
        <dbReference type="ARBA" id="ARBA00022692"/>
    </source>
</evidence>
<feature type="transmembrane region" description="Helical" evidence="8">
    <location>
        <begin position="130"/>
        <end position="150"/>
    </location>
</feature>
<dbReference type="EMBL" id="JBIRRB010000006">
    <property type="protein sequence ID" value="MFI0912471.1"/>
    <property type="molecule type" value="Genomic_DNA"/>
</dbReference>
<dbReference type="RefSeq" id="WP_397613356.1">
    <property type="nucleotide sequence ID" value="NZ_JBIRRB010000006.1"/>
</dbReference>
<feature type="domain" description="Pycsar effector protein" evidence="9">
    <location>
        <begin position="15"/>
        <end position="149"/>
    </location>
</feature>
<comment type="subcellular location">
    <subcellularLocation>
        <location evidence="1">Cell membrane</location>
    </subcellularLocation>
</comment>
<dbReference type="Pfam" id="PF18967">
    <property type="entry name" value="PycTM"/>
    <property type="match status" value="1"/>
</dbReference>
<sequence>MTSTRTPEPQTDSGLDRALKSVTAALGKTDVKVGALFAAEVGLAALVRGALSEGPAVARVAAGIAAGCIATAIVFTVLAFLPRLKDDGGSSFPHWAELTPEEIQEAVGEDLRPQQVRAQSRMALIKFRHIQAAGIATGLAGLLLLAANALSAS</sequence>
<name>A0ABW7T4N7_9ACTN</name>
<evidence type="ECO:0000313" key="10">
    <source>
        <dbReference type="EMBL" id="MFI0912471.1"/>
    </source>
</evidence>
<evidence type="ECO:0000259" key="9">
    <source>
        <dbReference type="Pfam" id="PF18967"/>
    </source>
</evidence>
<evidence type="ECO:0000256" key="4">
    <source>
        <dbReference type="ARBA" id="ARBA00022741"/>
    </source>
</evidence>
<evidence type="ECO:0000256" key="8">
    <source>
        <dbReference type="SAM" id="Phobius"/>
    </source>
</evidence>
<accession>A0ABW7T4N7</accession>
<evidence type="ECO:0000256" key="1">
    <source>
        <dbReference type="ARBA" id="ARBA00004236"/>
    </source>
</evidence>
<organism evidence="10 11">
    <name type="scientific">Streptomyces abikoensis</name>
    <dbReference type="NCBI Taxonomy" id="97398"/>
    <lineage>
        <taxon>Bacteria</taxon>
        <taxon>Bacillati</taxon>
        <taxon>Actinomycetota</taxon>
        <taxon>Actinomycetes</taxon>
        <taxon>Kitasatosporales</taxon>
        <taxon>Streptomycetaceae</taxon>
        <taxon>Streptomyces</taxon>
    </lineage>
</organism>
<keyword evidence="7 8" id="KW-0472">Membrane</keyword>
<evidence type="ECO:0000256" key="2">
    <source>
        <dbReference type="ARBA" id="ARBA00022475"/>
    </source>
</evidence>
<feature type="transmembrane region" description="Helical" evidence="8">
    <location>
        <begin position="56"/>
        <end position="81"/>
    </location>
</feature>
<dbReference type="Proteomes" id="UP001611162">
    <property type="component" value="Unassembled WGS sequence"/>
</dbReference>
<protein>
    <submittedName>
        <fullName evidence="10">Pycsar system effector family protein</fullName>
    </submittedName>
</protein>
<keyword evidence="3 8" id="KW-0812">Transmembrane</keyword>
<proteinExistence type="predicted"/>
<evidence type="ECO:0000256" key="5">
    <source>
        <dbReference type="ARBA" id="ARBA00022989"/>
    </source>
</evidence>